<keyword evidence="1" id="KW-1133">Transmembrane helix</keyword>
<dbReference type="STRING" id="1279009.ADICEAN_03043"/>
<protein>
    <submittedName>
        <fullName evidence="2">Uncharacterized protein</fullName>
    </submittedName>
</protein>
<dbReference type="RefSeq" id="WP_009196429.1">
    <property type="nucleotide sequence ID" value="NZ_AODQ01000088.1"/>
</dbReference>
<sequence>MKHVFLLPARLRAVGWLLLVPALVLGWEVMFSDLEFTFLDVTLREKEAEEGIGGLFGPAAVENFTNELAALLLLVALFFIGFARLKIEDEYTWKLRLDALLWGVYVYYILVLLTLFMFYGEDYFTVMVLNLFTPLVIYILRFYYLLKTQ</sequence>
<dbReference type="OrthoDB" id="894278at2"/>
<keyword evidence="3" id="KW-1185">Reference proteome</keyword>
<evidence type="ECO:0000313" key="2">
    <source>
        <dbReference type="EMBL" id="EMR01811.1"/>
    </source>
</evidence>
<organism evidence="2 3">
    <name type="scientific">Cesiribacter andamanensis AMV16</name>
    <dbReference type="NCBI Taxonomy" id="1279009"/>
    <lineage>
        <taxon>Bacteria</taxon>
        <taxon>Pseudomonadati</taxon>
        <taxon>Bacteroidota</taxon>
        <taxon>Cytophagia</taxon>
        <taxon>Cytophagales</taxon>
        <taxon>Cesiribacteraceae</taxon>
        <taxon>Cesiribacter</taxon>
    </lineage>
</organism>
<dbReference type="EMBL" id="AODQ01000088">
    <property type="protein sequence ID" value="EMR01811.1"/>
    <property type="molecule type" value="Genomic_DNA"/>
</dbReference>
<feature type="transmembrane region" description="Helical" evidence="1">
    <location>
        <begin position="68"/>
        <end position="87"/>
    </location>
</feature>
<keyword evidence="1" id="KW-0812">Transmembrane</keyword>
<reference evidence="2 3" key="1">
    <citation type="journal article" date="2013" name="Genome Announc.">
        <title>Draft Genome Sequence of Cesiribacter andamanensis Strain AMV16T, Isolated from a Soil Sample from a Mud Volcano in the Andaman Islands, India.</title>
        <authorList>
            <person name="Shivaji S."/>
            <person name="Ara S."/>
            <person name="Begum Z."/>
            <person name="Srinivas T.N."/>
            <person name="Singh A."/>
            <person name="Kumar Pinnaka A."/>
        </authorList>
    </citation>
    <scope>NUCLEOTIDE SEQUENCE [LARGE SCALE GENOMIC DNA]</scope>
    <source>
        <strain evidence="2 3">AMV16</strain>
    </source>
</reference>
<keyword evidence="1" id="KW-0472">Membrane</keyword>
<feature type="transmembrane region" description="Helical" evidence="1">
    <location>
        <begin position="99"/>
        <end position="118"/>
    </location>
</feature>
<evidence type="ECO:0000313" key="3">
    <source>
        <dbReference type="Proteomes" id="UP000011910"/>
    </source>
</evidence>
<dbReference type="Proteomes" id="UP000011910">
    <property type="component" value="Unassembled WGS sequence"/>
</dbReference>
<feature type="transmembrane region" description="Helical" evidence="1">
    <location>
        <begin position="124"/>
        <end position="146"/>
    </location>
</feature>
<comment type="caution">
    <text evidence="2">The sequence shown here is derived from an EMBL/GenBank/DDBJ whole genome shotgun (WGS) entry which is preliminary data.</text>
</comment>
<dbReference type="AlphaFoldDB" id="M7N3N0"/>
<accession>M7N3N0</accession>
<dbReference type="eggNOG" id="ENOG5032P5R">
    <property type="taxonomic scope" value="Bacteria"/>
</dbReference>
<name>M7N3N0_9BACT</name>
<gene>
    <name evidence="2" type="ORF">ADICEAN_03043</name>
</gene>
<proteinExistence type="predicted"/>
<evidence type="ECO:0000256" key="1">
    <source>
        <dbReference type="SAM" id="Phobius"/>
    </source>
</evidence>